<dbReference type="NCBIfam" id="TIGR00756">
    <property type="entry name" value="PPR"/>
    <property type="match status" value="1"/>
</dbReference>
<dbReference type="PANTHER" id="PTHR47933:SF11">
    <property type="entry name" value="PENTATRICOPEPTIDE REPEAT-CONTAINING PROTEIN 2"/>
    <property type="match status" value="1"/>
</dbReference>
<name>A0A0C4E4R4_MAGP6</name>
<dbReference type="GO" id="GO:0003729">
    <property type="term" value="F:mRNA binding"/>
    <property type="evidence" value="ECO:0007669"/>
    <property type="project" value="TreeGrafter"/>
</dbReference>
<evidence type="ECO:0000256" key="3">
    <source>
        <dbReference type="SAM" id="MobiDB-lite"/>
    </source>
</evidence>
<evidence type="ECO:0000256" key="1">
    <source>
        <dbReference type="ARBA" id="ARBA00022737"/>
    </source>
</evidence>
<keyword evidence="6" id="KW-1185">Reference proteome</keyword>
<dbReference type="InterPro" id="IPR002885">
    <property type="entry name" value="PPR_rpt"/>
</dbReference>
<reference evidence="5" key="4">
    <citation type="journal article" date="2015" name="G3 (Bethesda)">
        <title>Genome sequences of three phytopathogenic species of the Magnaporthaceae family of fungi.</title>
        <authorList>
            <person name="Okagaki L.H."/>
            <person name="Nunes C.C."/>
            <person name="Sailsbery J."/>
            <person name="Clay B."/>
            <person name="Brown D."/>
            <person name="John T."/>
            <person name="Oh Y."/>
            <person name="Young N."/>
            <person name="Fitzgerald M."/>
            <person name="Haas B.J."/>
            <person name="Zeng Q."/>
            <person name="Young S."/>
            <person name="Adiconis X."/>
            <person name="Fan L."/>
            <person name="Levin J.Z."/>
            <person name="Mitchell T.K."/>
            <person name="Okubara P.A."/>
            <person name="Farman M.L."/>
            <person name="Kohn L.M."/>
            <person name="Birren B."/>
            <person name="Ma L.-J."/>
            <person name="Dean R.A."/>
        </authorList>
    </citation>
    <scope>NUCLEOTIDE SEQUENCE</scope>
    <source>
        <strain evidence="5">ATCC 64411 / 73-15</strain>
    </source>
</reference>
<dbReference type="Gene3D" id="1.25.40.10">
    <property type="entry name" value="Tetratricopeptide repeat domain"/>
    <property type="match status" value="2"/>
</dbReference>
<dbReference type="PROSITE" id="PS51375">
    <property type="entry name" value="PPR"/>
    <property type="match status" value="1"/>
</dbReference>
<sequence length="792" mass="88459">MSAWGTWRQASCWFRALATIPGGPLPTSRSAPRTRANGYISPYSSSSTAAPASSSVPPLPPEDNGVGRGNADAGSLTERAETAVPAADTTAPTKQPRAELPLAERLIRAPMPAHPSRVSVLIDPWKPIPQSLAENYRRAHEHGRSVISQRRYEERRQSFDRPFADWRELLQRMSDNTPDRASWRAVNLHTDTNRFDRWVLFHDLEMGIRPIMEATGCAVRTRMTGRSIMSISVYGPPGSLERAVTAILETIQVALVTQGHDESAVIDMKPCELSAEDRSHLNKVDAQSNVDLNSLMPLDASPSEAPSTVFRTSFPTAQEVPRPGVWTKRGLDDYVARITDVRLEELARSIPSQRTCHVSVVSTLLRDVFNDHDARPSITLPAIHKALRYHVRHGMALRQEMLILFDFTTRTLKLSPSAETFNIMLSGYAQAKDLGGFELIVRSMEAYACVPNFRTWLYMMSMMESGQVRQYMLGIMRSKGMLDSPSVARELAKLNAVHHARAAMETERPTTLREFLDRQDLLYGERNLWLTPWVANQTIDVFCEYGRFRDAFALVKRMRKPDRPASARPNIVTYTTILSHAKTQRLVAIGLLVLERLERAGLVPNQVTYHLLFELVWNARLPLAVGVVWHYAALTLGSMSYRMRRRIGDVLHALGSEEPTSEGEDVVARWARLRSFASLVSTMPSPGTLPEPDGDDRVPLDLLFAQKYAGYRPEEPLGHLLKTALEADWQHHRDFAAGGGSDPANPPRGTINLVLRRALSAPDTEVPEPTVTILLAADYSSLAARRRGTHDL</sequence>
<evidence type="ECO:0008006" key="7">
    <source>
        <dbReference type="Google" id="ProtNLM"/>
    </source>
</evidence>
<gene>
    <name evidence="4" type="ORF">MAPG_07464</name>
</gene>
<dbReference type="InterPro" id="IPR011990">
    <property type="entry name" value="TPR-like_helical_dom_sf"/>
</dbReference>
<dbReference type="VEuPathDB" id="FungiDB:MAPG_07464"/>
<feature type="region of interest" description="Disordered" evidence="3">
    <location>
        <begin position="23"/>
        <end position="99"/>
    </location>
</feature>
<evidence type="ECO:0000313" key="6">
    <source>
        <dbReference type="Proteomes" id="UP000011715"/>
    </source>
</evidence>
<feature type="compositionally biased region" description="Low complexity" evidence="3">
    <location>
        <begin position="41"/>
        <end position="56"/>
    </location>
</feature>
<dbReference type="PANTHER" id="PTHR47933">
    <property type="entry name" value="PENTATRICOPEPTIDE REPEAT-CONTAINING PROTEIN 1, MITOCHONDRIAL"/>
    <property type="match status" value="1"/>
</dbReference>
<accession>A0A0C4E4R4</accession>
<evidence type="ECO:0000256" key="2">
    <source>
        <dbReference type="PROSITE-ProRule" id="PRU00708"/>
    </source>
</evidence>
<dbReference type="eggNOG" id="ENOG502S5GM">
    <property type="taxonomic scope" value="Eukaryota"/>
</dbReference>
<dbReference type="OrthoDB" id="185373at2759"/>
<dbReference type="STRING" id="644358.A0A0C4E4R4"/>
<dbReference type="EMBL" id="GL876971">
    <property type="protein sequence ID" value="KLU88478.1"/>
    <property type="molecule type" value="Genomic_DNA"/>
</dbReference>
<feature type="repeat" description="PPR" evidence="2">
    <location>
        <begin position="417"/>
        <end position="451"/>
    </location>
</feature>
<evidence type="ECO:0000313" key="4">
    <source>
        <dbReference type="EMBL" id="KLU88478.1"/>
    </source>
</evidence>
<feature type="compositionally biased region" description="Low complexity" evidence="3">
    <location>
        <begin position="82"/>
        <end position="93"/>
    </location>
</feature>
<organism evidence="5 6">
    <name type="scientific">Magnaporthiopsis poae (strain ATCC 64411 / 73-15)</name>
    <name type="common">Kentucky bluegrass fungus</name>
    <name type="synonym">Magnaporthe poae</name>
    <dbReference type="NCBI Taxonomy" id="644358"/>
    <lineage>
        <taxon>Eukaryota</taxon>
        <taxon>Fungi</taxon>
        <taxon>Dikarya</taxon>
        <taxon>Ascomycota</taxon>
        <taxon>Pezizomycotina</taxon>
        <taxon>Sordariomycetes</taxon>
        <taxon>Sordariomycetidae</taxon>
        <taxon>Magnaporthales</taxon>
        <taxon>Magnaporthaceae</taxon>
        <taxon>Magnaporthiopsis</taxon>
    </lineage>
</organism>
<dbReference type="InterPro" id="IPR051240">
    <property type="entry name" value="Mito_RNA-Proc/Resp"/>
</dbReference>
<dbReference type="EMBL" id="ADBL01001801">
    <property type="status" value="NOT_ANNOTATED_CDS"/>
    <property type="molecule type" value="Genomic_DNA"/>
</dbReference>
<keyword evidence="1" id="KW-0677">Repeat</keyword>
<reference evidence="4" key="2">
    <citation type="submission" date="2010-05" db="EMBL/GenBank/DDBJ databases">
        <title>The Genome Sequence of Magnaporthe poae strain ATCC 64411.</title>
        <authorList>
            <consortium name="The Broad Institute Genome Sequencing Platform"/>
            <consortium name="Broad Institute Genome Sequencing Center for Infectious Disease"/>
            <person name="Ma L.-J."/>
            <person name="Dead R."/>
            <person name="Young S."/>
            <person name="Zeng Q."/>
            <person name="Koehrsen M."/>
            <person name="Alvarado L."/>
            <person name="Berlin A."/>
            <person name="Chapman S.B."/>
            <person name="Chen Z."/>
            <person name="Freedman E."/>
            <person name="Gellesch M."/>
            <person name="Goldberg J."/>
            <person name="Griggs A."/>
            <person name="Gujja S."/>
            <person name="Heilman E.R."/>
            <person name="Heiman D."/>
            <person name="Hepburn T."/>
            <person name="Howarth C."/>
            <person name="Jen D."/>
            <person name="Larson L."/>
            <person name="Mehta T."/>
            <person name="Neiman D."/>
            <person name="Pearson M."/>
            <person name="Roberts A."/>
            <person name="Saif S."/>
            <person name="Shea T."/>
            <person name="Shenoy N."/>
            <person name="Sisk P."/>
            <person name="Stolte C."/>
            <person name="Sykes S."/>
            <person name="Walk T."/>
            <person name="White J."/>
            <person name="Yandava C."/>
            <person name="Haas B."/>
            <person name="Nusbaum C."/>
            <person name="Birren B."/>
        </authorList>
    </citation>
    <scope>NUCLEOTIDE SEQUENCE</scope>
    <source>
        <strain evidence="4">ATCC 64411</strain>
    </source>
</reference>
<dbReference type="OMA" id="HYISTLC"/>
<dbReference type="Proteomes" id="UP000011715">
    <property type="component" value="Unassembled WGS sequence"/>
</dbReference>
<dbReference type="AlphaFoldDB" id="A0A0C4E4R4"/>
<reference evidence="5" key="5">
    <citation type="submission" date="2015-06" db="UniProtKB">
        <authorList>
            <consortium name="EnsemblFungi"/>
        </authorList>
    </citation>
    <scope>IDENTIFICATION</scope>
    <source>
        <strain evidence="5">ATCC 64411</strain>
    </source>
</reference>
<proteinExistence type="predicted"/>
<evidence type="ECO:0000313" key="5">
    <source>
        <dbReference type="EnsemblFungi" id="MAPG_07464T0"/>
    </source>
</evidence>
<reference evidence="6" key="1">
    <citation type="submission" date="2010-05" db="EMBL/GenBank/DDBJ databases">
        <title>The genome sequence of Magnaporthe poae strain ATCC 64411.</title>
        <authorList>
            <person name="Ma L.-J."/>
            <person name="Dead R."/>
            <person name="Young S."/>
            <person name="Zeng Q."/>
            <person name="Koehrsen M."/>
            <person name="Alvarado L."/>
            <person name="Berlin A."/>
            <person name="Chapman S.B."/>
            <person name="Chen Z."/>
            <person name="Freedman E."/>
            <person name="Gellesch M."/>
            <person name="Goldberg J."/>
            <person name="Griggs A."/>
            <person name="Gujja S."/>
            <person name="Heilman E.R."/>
            <person name="Heiman D."/>
            <person name="Hepburn T."/>
            <person name="Howarth C."/>
            <person name="Jen D."/>
            <person name="Larson L."/>
            <person name="Mehta T."/>
            <person name="Neiman D."/>
            <person name="Pearson M."/>
            <person name="Roberts A."/>
            <person name="Saif S."/>
            <person name="Shea T."/>
            <person name="Shenoy N."/>
            <person name="Sisk P."/>
            <person name="Stolte C."/>
            <person name="Sykes S."/>
            <person name="Walk T."/>
            <person name="White J."/>
            <person name="Yandava C."/>
            <person name="Haas B."/>
            <person name="Nusbaum C."/>
            <person name="Birren B."/>
        </authorList>
    </citation>
    <scope>NUCLEOTIDE SEQUENCE [LARGE SCALE GENOMIC DNA]</scope>
    <source>
        <strain evidence="6">ATCC 64411 / 73-15</strain>
    </source>
</reference>
<dbReference type="Pfam" id="PF13812">
    <property type="entry name" value="PPR_3"/>
    <property type="match status" value="1"/>
</dbReference>
<dbReference type="EnsemblFungi" id="MAPG_07464T0">
    <property type="protein sequence ID" value="MAPG_07464T0"/>
    <property type="gene ID" value="MAPG_07464"/>
</dbReference>
<reference evidence="4" key="3">
    <citation type="submission" date="2011-03" db="EMBL/GenBank/DDBJ databases">
        <title>Annotation of Magnaporthe poae ATCC 64411.</title>
        <authorList>
            <person name="Ma L.-J."/>
            <person name="Dead R."/>
            <person name="Young S.K."/>
            <person name="Zeng Q."/>
            <person name="Gargeya S."/>
            <person name="Fitzgerald M."/>
            <person name="Haas B."/>
            <person name="Abouelleil A."/>
            <person name="Alvarado L."/>
            <person name="Arachchi H.M."/>
            <person name="Berlin A."/>
            <person name="Brown A."/>
            <person name="Chapman S.B."/>
            <person name="Chen Z."/>
            <person name="Dunbar C."/>
            <person name="Freedman E."/>
            <person name="Gearin G."/>
            <person name="Gellesch M."/>
            <person name="Goldberg J."/>
            <person name="Griggs A."/>
            <person name="Gujja S."/>
            <person name="Heiman D."/>
            <person name="Howarth C."/>
            <person name="Larson L."/>
            <person name="Lui A."/>
            <person name="MacDonald P.J.P."/>
            <person name="Mehta T."/>
            <person name="Montmayeur A."/>
            <person name="Murphy C."/>
            <person name="Neiman D."/>
            <person name="Pearson M."/>
            <person name="Priest M."/>
            <person name="Roberts A."/>
            <person name="Saif S."/>
            <person name="Shea T."/>
            <person name="Shenoy N."/>
            <person name="Sisk P."/>
            <person name="Stolte C."/>
            <person name="Sykes S."/>
            <person name="Yandava C."/>
            <person name="Wortman J."/>
            <person name="Nusbaum C."/>
            <person name="Birren B."/>
        </authorList>
    </citation>
    <scope>NUCLEOTIDE SEQUENCE</scope>
    <source>
        <strain evidence="4">ATCC 64411</strain>
    </source>
</reference>
<protein>
    <recommendedName>
        <fullName evidence="7">Pentatricopeptide repeat protein</fullName>
    </recommendedName>
</protein>